<dbReference type="InterPro" id="IPR050066">
    <property type="entry name" value="UvrABC_protein_C"/>
</dbReference>
<evidence type="ECO:0000313" key="4">
    <source>
        <dbReference type="Proteomes" id="UP000198122"/>
    </source>
</evidence>
<dbReference type="RefSeq" id="WP_088817357.1">
    <property type="nucleotide sequence ID" value="NZ_FYEZ01000001.1"/>
</dbReference>
<dbReference type="InterPro" id="IPR047296">
    <property type="entry name" value="GIY-YIG_UvrC_Cho"/>
</dbReference>
<keyword evidence="1" id="KW-0269">Exonuclease</keyword>
<feature type="domain" description="GIY-YIG" evidence="2">
    <location>
        <begin position="236"/>
        <end position="314"/>
    </location>
</feature>
<dbReference type="SUPFAM" id="SSF53098">
    <property type="entry name" value="Ribonuclease H-like"/>
    <property type="match status" value="1"/>
</dbReference>
<dbReference type="InterPro" id="IPR035901">
    <property type="entry name" value="GIY-YIG_endonuc_sf"/>
</dbReference>
<dbReference type="CDD" id="cd06127">
    <property type="entry name" value="DEDDh"/>
    <property type="match status" value="1"/>
</dbReference>
<evidence type="ECO:0000256" key="1">
    <source>
        <dbReference type="ARBA" id="ARBA00022839"/>
    </source>
</evidence>
<dbReference type="Proteomes" id="UP000198122">
    <property type="component" value="Unassembled WGS sequence"/>
</dbReference>
<dbReference type="SMART" id="SM00479">
    <property type="entry name" value="EXOIII"/>
    <property type="match status" value="1"/>
</dbReference>
<dbReference type="FunFam" id="3.30.420.10:FF:000045">
    <property type="entry name" value="3'-5' exonuclease DinG"/>
    <property type="match status" value="1"/>
</dbReference>
<dbReference type="AlphaFoldDB" id="A0A212T3W4"/>
<dbReference type="GO" id="GO:0003677">
    <property type="term" value="F:DNA binding"/>
    <property type="evidence" value="ECO:0007669"/>
    <property type="project" value="InterPro"/>
</dbReference>
<evidence type="ECO:0000313" key="3">
    <source>
        <dbReference type="EMBL" id="SNC60718.1"/>
    </source>
</evidence>
<keyword evidence="1" id="KW-0378">Hydrolase</keyword>
<keyword evidence="4" id="KW-1185">Reference proteome</keyword>
<reference evidence="3 4" key="1">
    <citation type="submission" date="2017-06" db="EMBL/GenBank/DDBJ databases">
        <authorList>
            <person name="Kim H.J."/>
            <person name="Triplett B.A."/>
        </authorList>
    </citation>
    <scope>NUCLEOTIDE SEQUENCE [LARGE SCALE GENOMIC DNA]</scope>
    <source>
        <strain evidence="3 4">DSM 22179</strain>
    </source>
</reference>
<dbReference type="PROSITE" id="PS50164">
    <property type="entry name" value="GIY_YIG"/>
    <property type="match status" value="1"/>
</dbReference>
<dbReference type="InterPro" id="IPR006054">
    <property type="entry name" value="DnaQ"/>
</dbReference>
<dbReference type="InterPro" id="IPR013520">
    <property type="entry name" value="Ribonucl_H"/>
</dbReference>
<dbReference type="PANTHER" id="PTHR30562:SF1">
    <property type="entry name" value="UVRABC SYSTEM PROTEIN C"/>
    <property type="match status" value="1"/>
</dbReference>
<dbReference type="GO" id="GO:0006289">
    <property type="term" value="P:nucleotide-excision repair"/>
    <property type="evidence" value="ECO:0007669"/>
    <property type="project" value="InterPro"/>
</dbReference>
<dbReference type="InterPro" id="IPR012337">
    <property type="entry name" value="RNaseH-like_sf"/>
</dbReference>
<dbReference type="CDD" id="cd10434">
    <property type="entry name" value="GIY-YIG_UvrC_Cho"/>
    <property type="match status" value="1"/>
</dbReference>
<dbReference type="PANTHER" id="PTHR30562">
    <property type="entry name" value="UVRC/OXIDOREDUCTASE"/>
    <property type="match status" value="1"/>
</dbReference>
<dbReference type="EMBL" id="FYEZ01000001">
    <property type="protein sequence ID" value="SNC60718.1"/>
    <property type="molecule type" value="Genomic_DNA"/>
</dbReference>
<proteinExistence type="predicted"/>
<protein>
    <submittedName>
        <fullName evidence="3">DNA polymerase-3 subunit epsilon</fullName>
    </submittedName>
</protein>
<organism evidence="3 4">
    <name type="scientific">Kytococcus aerolatus</name>
    <dbReference type="NCBI Taxonomy" id="592308"/>
    <lineage>
        <taxon>Bacteria</taxon>
        <taxon>Bacillati</taxon>
        <taxon>Actinomycetota</taxon>
        <taxon>Actinomycetes</taxon>
        <taxon>Micrococcales</taxon>
        <taxon>Kytococcaceae</taxon>
        <taxon>Kytococcus</taxon>
    </lineage>
</organism>
<dbReference type="InterPro" id="IPR036397">
    <property type="entry name" value="RNaseH_sf"/>
</dbReference>
<gene>
    <name evidence="3" type="ORF">SAMN05445756_0336</name>
</gene>
<keyword evidence="1" id="KW-0540">Nuclease</keyword>
<dbReference type="SUPFAM" id="SSF82771">
    <property type="entry name" value="GIY-YIG endonuclease"/>
    <property type="match status" value="1"/>
</dbReference>
<dbReference type="Gene3D" id="3.40.1440.10">
    <property type="entry name" value="GIY-YIG endonuclease"/>
    <property type="match status" value="1"/>
</dbReference>
<dbReference type="SMART" id="SM00465">
    <property type="entry name" value="GIYc"/>
    <property type="match status" value="1"/>
</dbReference>
<dbReference type="GO" id="GO:0009380">
    <property type="term" value="C:excinuclease repair complex"/>
    <property type="evidence" value="ECO:0007669"/>
    <property type="project" value="TreeGrafter"/>
</dbReference>
<dbReference type="Gene3D" id="3.30.420.10">
    <property type="entry name" value="Ribonuclease H-like superfamily/Ribonuclease H"/>
    <property type="match status" value="1"/>
</dbReference>
<name>A0A212T3W4_9MICO</name>
<dbReference type="Pfam" id="PF00929">
    <property type="entry name" value="RNase_T"/>
    <property type="match status" value="1"/>
</dbReference>
<dbReference type="NCBIfam" id="NF005907">
    <property type="entry name" value="PRK07883.1-5"/>
    <property type="match status" value="1"/>
</dbReference>
<dbReference type="NCBIfam" id="TIGR00573">
    <property type="entry name" value="dnaq"/>
    <property type="match status" value="1"/>
</dbReference>
<accession>A0A212T3W4</accession>
<dbReference type="Pfam" id="PF01541">
    <property type="entry name" value="GIY-YIG"/>
    <property type="match status" value="1"/>
</dbReference>
<dbReference type="GO" id="GO:0006260">
    <property type="term" value="P:DNA replication"/>
    <property type="evidence" value="ECO:0007669"/>
    <property type="project" value="InterPro"/>
</dbReference>
<dbReference type="GO" id="GO:0003887">
    <property type="term" value="F:DNA-directed DNA polymerase activity"/>
    <property type="evidence" value="ECO:0007669"/>
    <property type="project" value="InterPro"/>
</dbReference>
<sequence length="590" mass="63839">MSAHPLPPSPAVTLPAPAGQGVQLSIDDLGTPLQEVTFVVFDLETTGTGTESEITEFGAVKVRGGEVLGEFQTLVRPTRGIPPRIQVLTGITTAMVVDAPPLADVLPSFLEFCGEAVLVAHNASFDTGFVRRACEATGRPHPTNPVVDTLRLARAVLPRGEVPNHRLATLAQHLGVTTPPDHRALHDARATVDLLHALVGRLGTLGVTSLEELQGVGRTVSESRRRKRTLADGLPHAPGVYRFEDHRGEVLYVGTAVDLRRRVAQYFTASEKRRRMEEMVRLAERCVPIVCETGLEAAVRELRLIAEHRPRYNRRDRNAGSQPYVKLTDEPFPRLSVVRSVREDGGTYIGPLPTTSAARQAVEALHSALRLRQCTPRITPASAARETTACLLADLGRCDAPCTGRISQEGYAAAAEEARRAMGADHRPAWRAISERLASLAADERYEEARILRDAARAWLRAADRRQRHTALARIPELVAARRLAAGGWELVCVRHGRLAGSAVAPRGTDPMLVAEALRSTAEVTAPGPQGSPACLPGEADLVLHWLEGPGVRLVHSQTGWAVPLHGPGRTLQRLEAALAAERSATEETD</sequence>
<dbReference type="NCBIfam" id="NF005905">
    <property type="entry name" value="PRK07883.1-3"/>
    <property type="match status" value="1"/>
</dbReference>
<dbReference type="GO" id="GO:0004527">
    <property type="term" value="F:exonuclease activity"/>
    <property type="evidence" value="ECO:0007669"/>
    <property type="project" value="UniProtKB-KW"/>
</dbReference>
<evidence type="ECO:0000259" key="2">
    <source>
        <dbReference type="PROSITE" id="PS50164"/>
    </source>
</evidence>
<dbReference type="InterPro" id="IPR000305">
    <property type="entry name" value="GIY-YIG_endonuc"/>
</dbReference>
<dbReference type="OrthoDB" id="9803913at2"/>